<keyword evidence="3" id="KW-1185">Reference proteome</keyword>
<gene>
    <name evidence="2" type="ORF">C0Q70_19410</name>
</gene>
<comment type="caution">
    <text evidence="2">The sequence shown here is derived from an EMBL/GenBank/DDBJ whole genome shotgun (WGS) entry which is preliminary data.</text>
</comment>
<organism evidence="2 3">
    <name type="scientific">Pomacea canaliculata</name>
    <name type="common">Golden apple snail</name>
    <dbReference type="NCBI Taxonomy" id="400727"/>
    <lineage>
        <taxon>Eukaryota</taxon>
        <taxon>Metazoa</taxon>
        <taxon>Spiralia</taxon>
        <taxon>Lophotrochozoa</taxon>
        <taxon>Mollusca</taxon>
        <taxon>Gastropoda</taxon>
        <taxon>Caenogastropoda</taxon>
        <taxon>Architaenioglossa</taxon>
        <taxon>Ampullarioidea</taxon>
        <taxon>Ampullariidae</taxon>
        <taxon>Pomacea</taxon>
    </lineage>
</organism>
<name>A0A2T7NJ99_POMCA</name>
<feature type="region of interest" description="Disordered" evidence="1">
    <location>
        <begin position="55"/>
        <end position="88"/>
    </location>
</feature>
<evidence type="ECO:0000313" key="3">
    <source>
        <dbReference type="Proteomes" id="UP000245119"/>
    </source>
</evidence>
<feature type="compositionally biased region" description="Polar residues" evidence="1">
    <location>
        <begin position="57"/>
        <end position="67"/>
    </location>
</feature>
<accession>A0A2T7NJ99</accession>
<evidence type="ECO:0000313" key="2">
    <source>
        <dbReference type="EMBL" id="PVD21239.1"/>
    </source>
</evidence>
<dbReference type="Proteomes" id="UP000245119">
    <property type="component" value="Linkage Group LG12"/>
</dbReference>
<proteinExistence type="predicted"/>
<reference evidence="2 3" key="1">
    <citation type="submission" date="2018-04" db="EMBL/GenBank/DDBJ databases">
        <title>The genome of golden apple snail Pomacea canaliculata provides insight into stress tolerance and invasive adaptation.</title>
        <authorList>
            <person name="Liu C."/>
            <person name="Liu B."/>
            <person name="Ren Y."/>
            <person name="Zhang Y."/>
            <person name="Wang H."/>
            <person name="Li S."/>
            <person name="Jiang F."/>
            <person name="Yin L."/>
            <person name="Zhang G."/>
            <person name="Qian W."/>
            <person name="Fan W."/>
        </authorList>
    </citation>
    <scope>NUCLEOTIDE SEQUENCE [LARGE SCALE GENOMIC DNA]</scope>
    <source>
        <strain evidence="2">SZHN2017</strain>
        <tissue evidence="2">Muscle</tissue>
    </source>
</reference>
<sequence length="110" mass="11580">MPPQGGRGEAGAIIMGPVSVSGQIRLQAKSGAPFAPKINFDTEDCRTERTKKEDRTFWNTRSASNTPCRPLSGDNRCSTAPSIEKTGPADFLSRGAILDTASGKEGGALL</sequence>
<protein>
    <submittedName>
        <fullName evidence="2">Uncharacterized protein</fullName>
    </submittedName>
</protein>
<dbReference type="AlphaFoldDB" id="A0A2T7NJ99"/>
<evidence type="ECO:0000256" key="1">
    <source>
        <dbReference type="SAM" id="MobiDB-lite"/>
    </source>
</evidence>
<dbReference type="EMBL" id="PZQS01000012">
    <property type="protein sequence ID" value="PVD21239.1"/>
    <property type="molecule type" value="Genomic_DNA"/>
</dbReference>